<name>A0A4P6ZFE2_9FLAO</name>
<gene>
    <name evidence="6" type="ORF">NBC122_01525</name>
</gene>
<feature type="signal peptide" evidence="3">
    <location>
        <begin position="1"/>
        <end position="24"/>
    </location>
</feature>
<keyword evidence="2" id="KW-0378">Hydrolase</keyword>
<dbReference type="Pfam" id="PF02018">
    <property type="entry name" value="CBM_4_9"/>
    <property type="match status" value="1"/>
</dbReference>
<proteinExistence type="predicted"/>
<dbReference type="InterPro" id="IPR013783">
    <property type="entry name" value="Ig-like_fold"/>
</dbReference>
<evidence type="ECO:0000313" key="6">
    <source>
        <dbReference type="EMBL" id="QBO58340.1"/>
    </source>
</evidence>
<evidence type="ECO:0000259" key="4">
    <source>
        <dbReference type="Pfam" id="PF02018"/>
    </source>
</evidence>
<dbReference type="AlphaFoldDB" id="A0A4P6ZFE2"/>
<accession>A0A4P6ZFE2</accession>
<dbReference type="Gene3D" id="2.60.40.10">
    <property type="entry name" value="Immunoglobulins"/>
    <property type="match status" value="2"/>
</dbReference>
<reference evidence="6 7" key="1">
    <citation type="submission" date="2019-03" db="EMBL/GenBank/DDBJ databases">
        <authorList>
            <person name="Kim H."/>
            <person name="Yu S.-M."/>
        </authorList>
    </citation>
    <scope>NUCLEOTIDE SEQUENCE [LARGE SCALE GENOMIC DNA]</scope>
    <source>
        <strain evidence="6 7">NBC122</strain>
    </source>
</reference>
<dbReference type="InterPro" id="IPR026444">
    <property type="entry name" value="Secre_tail"/>
</dbReference>
<protein>
    <submittedName>
        <fullName evidence="6">Uncharacterized protein</fullName>
    </submittedName>
</protein>
<feature type="domain" description="Secretion system C-terminal sorting" evidence="5">
    <location>
        <begin position="1127"/>
        <end position="1178"/>
    </location>
</feature>
<dbReference type="Pfam" id="PF18962">
    <property type="entry name" value="Por_Secre_tail"/>
    <property type="match status" value="1"/>
</dbReference>
<organism evidence="6 7">
    <name type="scientific">Chryseobacterium salivictor</name>
    <dbReference type="NCBI Taxonomy" id="2547600"/>
    <lineage>
        <taxon>Bacteria</taxon>
        <taxon>Pseudomonadati</taxon>
        <taxon>Bacteroidota</taxon>
        <taxon>Flavobacteriia</taxon>
        <taxon>Flavobacteriales</taxon>
        <taxon>Weeksellaceae</taxon>
        <taxon>Chryseobacterium group</taxon>
        <taxon>Chryseobacterium</taxon>
    </lineage>
</organism>
<keyword evidence="1 3" id="KW-0732">Signal</keyword>
<evidence type="ECO:0000256" key="3">
    <source>
        <dbReference type="SAM" id="SignalP"/>
    </source>
</evidence>
<dbReference type="InterPro" id="IPR036116">
    <property type="entry name" value="FN3_sf"/>
</dbReference>
<keyword evidence="7" id="KW-1185">Reference proteome</keyword>
<dbReference type="SUPFAM" id="SSF49785">
    <property type="entry name" value="Galactose-binding domain-like"/>
    <property type="match status" value="1"/>
</dbReference>
<evidence type="ECO:0000313" key="7">
    <source>
        <dbReference type="Proteomes" id="UP000294419"/>
    </source>
</evidence>
<feature type="domain" description="CBM-cenC" evidence="4">
    <location>
        <begin position="471"/>
        <end position="594"/>
    </location>
</feature>
<dbReference type="NCBIfam" id="TIGR04183">
    <property type="entry name" value="Por_Secre_tail"/>
    <property type="match status" value="1"/>
</dbReference>
<dbReference type="OrthoDB" id="906679at2"/>
<dbReference type="RefSeq" id="WP_133439782.1">
    <property type="nucleotide sequence ID" value="NZ_CP037954.1"/>
</dbReference>
<evidence type="ECO:0000256" key="1">
    <source>
        <dbReference type="ARBA" id="ARBA00022729"/>
    </source>
</evidence>
<dbReference type="SUPFAM" id="SSF49265">
    <property type="entry name" value="Fibronectin type III"/>
    <property type="match status" value="1"/>
</dbReference>
<evidence type="ECO:0000259" key="5">
    <source>
        <dbReference type="Pfam" id="PF18962"/>
    </source>
</evidence>
<dbReference type="EMBL" id="CP037954">
    <property type="protein sequence ID" value="QBO58340.1"/>
    <property type="molecule type" value="Genomic_DNA"/>
</dbReference>
<dbReference type="InterPro" id="IPR003305">
    <property type="entry name" value="CenC_carb-bd"/>
</dbReference>
<feature type="chain" id="PRO_5020664816" evidence="3">
    <location>
        <begin position="25"/>
        <end position="1179"/>
    </location>
</feature>
<evidence type="ECO:0000256" key="2">
    <source>
        <dbReference type="ARBA" id="ARBA00022801"/>
    </source>
</evidence>
<dbReference type="Proteomes" id="UP000294419">
    <property type="component" value="Chromosome"/>
</dbReference>
<sequence length="1179" mass="124625">MKTNLFLRRLLLLWVFAFSASVWGQTYFDMSSADYSQNFNGITTLPTNFNTVSVLNTGSIPAATKTTSSSTNTLAVVASAAAVGIDASSSTKLVFLTTGATDNTTSIATDLNLNFANRTAGNLSFDASTIFNGTGNRVSSLKVYYSLNGTTWTELTGTNLPYVATNNVAGSSAINITLPSALNNEANVKFRFYYHNGSGGSTGSRPRIGIDNLSVTSTSFNTTVPNLSISGNLGHGATCENTEATNITYTITNNGTLADGITVTSSDPQFVVSDISSTSIPANGTATFKVTFTPTSAGDKSSTITVTSTTAGSNTATYGLTGKGLNTPPTVTTPTSTAITASTATLGGNITIQGCSPITERGIYYSTTNNFAEGTGTKLSEEGSFTTGVFTVNASGLNSSTTYYYKAFATSESGTAYSTQGTFITTAIAATVATAATDIAETGFTANWEAVAGATGYELDVFNKVIGISPNLVVNPGFESSNLNDWSFESGMNQVISTSQVKTGTSSLYSTVLATKNLSQAIDVEVGKEYKLKFSYYIDQASTGNGFRVWTTTGGTIQLPSSSTYFNTKGSWVDIEETFTANSSILVLNLRLYSGVKIYFDDFELLKTSPSVTENYVSGYNPKTITDGSTVISDVTGLNSGTKYYYRVRAKDATSESVNSNVIDVTTLGSITWGNSGWSNEIGPDAAKNAVIDYDYTGAAFKANSVKVNLGKTLTINSSVTTGDVTNNGSIILNDGASFFQTTGAKYEGSGTFTVDRNTSSAKDKYAFWSSPVADQNMYGLFGINKPAFVMTYNTATNFYDTVDQSATAARGVGYSIKTPDNTGAAFVGAPNNGTFTTPLSLLGDKYNLVGNPYPSNLDLTKFLNDNITNIESTLWFWDNTSGPVKTQNGTTAASNGYATFNAAGSGTWVKATSASATNAPDGATAKIGQGFIVKATTTNTLLFNNDMRVADTGNNFNRSSGKTDEGKYWLTLTTPYNTRITQAITYQNGGSNSYDAYDSKALSSGSDAFYSFAGAEKVIIQGKAPFSADDVVVLGNKHFENGNFKIELTKTEGLFAEGQAIYLRDKVTGTETNLQEGTYSFSSNAGDFTDRFEVVYSKTVLGTNAAAKSTIAVYRNGDDFVIDSPSKIASVEVYDASGKLMKSLKSNGNKETVSNLSRGVYILKITTATETVSKKIIK</sequence>
<dbReference type="KEGG" id="csal:NBC122_01525"/>
<dbReference type="GO" id="GO:0016798">
    <property type="term" value="F:hydrolase activity, acting on glycosyl bonds"/>
    <property type="evidence" value="ECO:0007669"/>
    <property type="project" value="InterPro"/>
</dbReference>
<dbReference type="InterPro" id="IPR008979">
    <property type="entry name" value="Galactose-bd-like_sf"/>
</dbReference>
<dbReference type="Gene3D" id="2.60.120.260">
    <property type="entry name" value="Galactose-binding domain-like"/>
    <property type="match status" value="1"/>
</dbReference>